<dbReference type="Proteomes" id="UP000604473">
    <property type="component" value="Unassembled WGS sequence"/>
</dbReference>
<gene>
    <name evidence="1" type="ORF">JMM60_20190</name>
</gene>
<dbReference type="RefSeq" id="WP_202250552.1">
    <property type="nucleotide sequence ID" value="NZ_JAESJJ010000044.1"/>
</dbReference>
<dbReference type="EMBL" id="JAESJJ010000044">
    <property type="protein sequence ID" value="MBL3611058.1"/>
    <property type="molecule type" value="Genomic_DNA"/>
</dbReference>
<evidence type="ECO:0000313" key="1">
    <source>
        <dbReference type="EMBL" id="MBL3611058.1"/>
    </source>
</evidence>
<protein>
    <submittedName>
        <fullName evidence="1">Uncharacterized protein</fullName>
    </submittedName>
</protein>
<proteinExistence type="predicted"/>
<keyword evidence="2" id="KW-1185">Reference proteome</keyword>
<dbReference type="InterPro" id="IPR008930">
    <property type="entry name" value="Terpenoid_cyclase/PrenylTrfase"/>
</dbReference>
<evidence type="ECO:0000313" key="2">
    <source>
        <dbReference type="Proteomes" id="UP000604473"/>
    </source>
</evidence>
<organism evidence="1 2">
    <name type="scientific">Rhodovulum sulfidophilum</name>
    <name type="common">Rhodobacter sulfidophilus</name>
    <dbReference type="NCBI Taxonomy" id="35806"/>
    <lineage>
        <taxon>Bacteria</taxon>
        <taxon>Pseudomonadati</taxon>
        <taxon>Pseudomonadota</taxon>
        <taxon>Alphaproteobacteria</taxon>
        <taxon>Rhodobacterales</taxon>
        <taxon>Paracoccaceae</taxon>
        <taxon>Rhodovulum</taxon>
    </lineage>
</organism>
<reference evidence="1 2" key="1">
    <citation type="submission" date="2021-01" db="EMBL/GenBank/DDBJ databases">
        <title>Draft genomes of Rhodovulum sulfidophilum.</title>
        <authorList>
            <person name="Guzman M.S."/>
        </authorList>
    </citation>
    <scope>NUCLEOTIDE SEQUENCE [LARGE SCALE GENOMIC DNA]</scope>
    <source>
        <strain evidence="1 2">AB35</strain>
    </source>
</reference>
<comment type="caution">
    <text evidence="1">The sequence shown here is derived from an EMBL/GenBank/DDBJ whole genome shotgun (WGS) entry which is preliminary data.</text>
</comment>
<sequence>MTGSHPLRKRLERLGTRSLPKLLTLQDRNPHSPTYGCFDRNFWHLRITDFPSGMAQEFVLPLALAYSNRLEGNDFFGDPMIREWVRAGISYAARSAHPDGSCDDYYPFEKAAGAAAFSLYACIEAIPAAGLDPAPFLPFLTQRAEWLARHQESGRLSNHEALIANALYRLSALVGEPRFAELGRRRLDRLLTWQSEEGWFFEYQGCDPGYLSLTIANLAELAELRPELPLKAPLLRAIGFLHSLQPPDGWLGGEWTSRNTNNFFPHGFELLGKTIPEALDINTRAVGAMDPAPEYDDDHIIGHHCWSYIKTALSWRDTRPEPSVSPDRDVVFPEAGLSLLRKGPMTLLTAEKKGGAFRLYRGDRLIHADTGVSLQLRRGDRTRTYVCHLWSDDNEIERCPASVTVSGAMGRAKSSQMTPLKNLVLRSLMLTLGRFNPDLIRAILQRLLITGKPRSGLRFARHLALDDSGLTVRDRIEGGGEIVDCGIGPAQTSIYTVMSRIYHPVQRQPWCDLSAEIMPGSALRLDHTRRIGEAE</sequence>
<name>A0ABS1RY84_RHOSU</name>
<accession>A0ABS1RY84</accession>
<dbReference type="SUPFAM" id="SSF48239">
    <property type="entry name" value="Terpenoid cyclases/Protein prenyltransferases"/>
    <property type="match status" value="1"/>
</dbReference>